<feature type="domain" description="Amidase" evidence="3">
    <location>
        <begin position="25"/>
        <end position="441"/>
    </location>
</feature>
<dbReference type="InterPro" id="IPR036928">
    <property type="entry name" value="AS_sf"/>
</dbReference>
<protein>
    <submittedName>
        <fullName evidence="4">Amidase family protein</fullName>
    </submittedName>
</protein>
<comment type="caution">
    <text evidence="4">The sequence shown here is derived from an EMBL/GenBank/DDBJ whole genome shotgun (WGS) entry which is preliminary data.</text>
</comment>
<dbReference type="Gene3D" id="3.90.1300.10">
    <property type="entry name" value="Amidase signature (AS) domain"/>
    <property type="match status" value="1"/>
</dbReference>
<dbReference type="PROSITE" id="PS00571">
    <property type="entry name" value="AMIDASES"/>
    <property type="match status" value="1"/>
</dbReference>
<name>A0ABV0GCJ3_9BURK</name>
<proteinExistence type="inferred from homology"/>
<evidence type="ECO:0000256" key="1">
    <source>
        <dbReference type="ARBA" id="ARBA00009199"/>
    </source>
</evidence>
<dbReference type="PANTHER" id="PTHR11895:SF7">
    <property type="entry name" value="GLUTAMYL-TRNA(GLN) AMIDOTRANSFERASE SUBUNIT A, MITOCHONDRIAL"/>
    <property type="match status" value="1"/>
</dbReference>
<evidence type="ECO:0000313" key="4">
    <source>
        <dbReference type="EMBL" id="MEO3712780.1"/>
    </source>
</evidence>
<dbReference type="EMBL" id="JBDPZC010000003">
    <property type="protein sequence ID" value="MEO3712780.1"/>
    <property type="molecule type" value="Genomic_DNA"/>
</dbReference>
<gene>
    <name evidence="4" type="ORF">ABDJ40_08360</name>
</gene>
<comment type="similarity">
    <text evidence="1">Belongs to the amidase family.</text>
</comment>
<organism evidence="4 5">
    <name type="scientific">Roseateles flavus</name>
    <dbReference type="NCBI Taxonomy" id="3149041"/>
    <lineage>
        <taxon>Bacteria</taxon>
        <taxon>Pseudomonadati</taxon>
        <taxon>Pseudomonadota</taxon>
        <taxon>Betaproteobacteria</taxon>
        <taxon>Burkholderiales</taxon>
        <taxon>Sphaerotilaceae</taxon>
        <taxon>Roseateles</taxon>
    </lineage>
</organism>
<keyword evidence="5" id="KW-1185">Reference proteome</keyword>
<dbReference type="InterPro" id="IPR020556">
    <property type="entry name" value="Amidase_CS"/>
</dbReference>
<dbReference type="RefSeq" id="WP_347608705.1">
    <property type="nucleotide sequence ID" value="NZ_JBDPZC010000003.1"/>
</dbReference>
<dbReference type="PANTHER" id="PTHR11895">
    <property type="entry name" value="TRANSAMIDASE"/>
    <property type="match status" value="1"/>
</dbReference>
<dbReference type="Pfam" id="PF01425">
    <property type="entry name" value="Amidase"/>
    <property type="match status" value="1"/>
</dbReference>
<evidence type="ECO:0000313" key="5">
    <source>
        <dbReference type="Proteomes" id="UP001462640"/>
    </source>
</evidence>
<evidence type="ECO:0000259" key="3">
    <source>
        <dbReference type="Pfam" id="PF01425"/>
    </source>
</evidence>
<dbReference type="InterPro" id="IPR000120">
    <property type="entry name" value="Amidase"/>
</dbReference>
<dbReference type="Proteomes" id="UP001462640">
    <property type="component" value="Unassembled WGS sequence"/>
</dbReference>
<evidence type="ECO:0000256" key="2">
    <source>
        <dbReference type="SAM" id="MobiDB-lite"/>
    </source>
</evidence>
<feature type="region of interest" description="Disordered" evidence="2">
    <location>
        <begin position="457"/>
        <end position="478"/>
    </location>
</feature>
<accession>A0ABV0GCJ3</accession>
<dbReference type="InterPro" id="IPR023631">
    <property type="entry name" value="Amidase_dom"/>
</dbReference>
<reference evidence="4 5" key="1">
    <citation type="submission" date="2024-05" db="EMBL/GenBank/DDBJ databases">
        <title>Roseateles sp. 2.12 16S ribosomal RNA gene Genome sequencing and assembly.</title>
        <authorList>
            <person name="Woo H."/>
        </authorList>
    </citation>
    <scope>NUCLEOTIDE SEQUENCE [LARGE SCALE GENOMIC DNA]</scope>
    <source>
        <strain evidence="4 5">2.12</strain>
    </source>
</reference>
<dbReference type="SUPFAM" id="SSF75304">
    <property type="entry name" value="Amidase signature (AS) enzymes"/>
    <property type="match status" value="1"/>
</dbReference>
<sequence>MSPLHHMSATELVGHFATRTLSPVEVVQALLARHEALAKELNAFCFMNRESALLQARASEARWRAGKALSTLDGIPVSIKDNLGTDDMPTRFGSLAVSPERMQLPDSPAVRRLRDAGAVIFGKTTLPDFAHKITTDSPLNGTTRNPWNLAHTPGGSSGGAAAAVAAGLGPLALGTDGGGSIRIPAAFSGIYGFKPSFGRVPHHPRGAFALLSHVGPMARTVEDAASLMNIISRPDPRDWYALPYDPTDYRAALRTPLHHLRVALSPSLGLDRQAAPEIQAALKRSARILESMGAHVELADPPAVLQCLQIHGVLWSAFAARLADSLGDAAHTLDASLKALVEAGRQLPPHCILDALARRGDAGREVNEFFTRYDLVMCPVHPTLPPALGEDLQLNPPYPVYTPWCNQLGLPAASLYAGPADNGLPIGLQLVGRQYDDSTVLKASHAFQQATGHAGVAEHPFSVKTSQPASTQRHRDTA</sequence>